<keyword evidence="3" id="KW-1003">Cell membrane</keyword>
<evidence type="ECO:0000256" key="7">
    <source>
        <dbReference type="ARBA" id="ARBA00022989"/>
    </source>
</evidence>
<dbReference type="Ensembl" id="ENSPMGT00000008463.1">
    <property type="protein sequence ID" value="ENSPMGP00000007952.1"/>
    <property type="gene ID" value="ENSPMGG00000006587.1"/>
</dbReference>
<organism evidence="11 12">
    <name type="scientific">Periophthalmus magnuspinnatus</name>
    <dbReference type="NCBI Taxonomy" id="409849"/>
    <lineage>
        <taxon>Eukaryota</taxon>
        <taxon>Metazoa</taxon>
        <taxon>Chordata</taxon>
        <taxon>Craniata</taxon>
        <taxon>Vertebrata</taxon>
        <taxon>Euteleostomi</taxon>
        <taxon>Actinopterygii</taxon>
        <taxon>Neopterygii</taxon>
        <taxon>Teleostei</taxon>
        <taxon>Neoteleostei</taxon>
        <taxon>Acanthomorphata</taxon>
        <taxon>Gobiaria</taxon>
        <taxon>Gobiiformes</taxon>
        <taxon>Gobioidei</taxon>
        <taxon>Gobiidae</taxon>
        <taxon>Oxudercinae</taxon>
        <taxon>Periophthalmus</taxon>
    </lineage>
</organism>
<reference evidence="11" key="1">
    <citation type="submission" date="2025-08" db="UniProtKB">
        <authorList>
            <consortium name="Ensembl"/>
        </authorList>
    </citation>
    <scope>IDENTIFICATION</scope>
</reference>
<proteinExistence type="predicted"/>
<dbReference type="Pfam" id="PF00029">
    <property type="entry name" value="Connexin"/>
    <property type="match status" value="1"/>
</dbReference>
<name>A0A3B3ZTC9_9GOBI</name>
<evidence type="ECO:0000256" key="9">
    <source>
        <dbReference type="SAM" id="Phobius"/>
    </source>
</evidence>
<evidence type="ECO:0000256" key="6">
    <source>
        <dbReference type="ARBA" id="ARBA00022949"/>
    </source>
</evidence>
<dbReference type="PROSITE" id="PS00407">
    <property type="entry name" value="CONNEXINS_1"/>
    <property type="match status" value="1"/>
</dbReference>
<evidence type="ECO:0000256" key="2">
    <source>
        <dbReference type="ARBA" id="ARBA00004651"/>
    </source>
</evidence>
<dbReference type="SMART" id="SM00037">
    <property type="entry name" value="CNX"/>
    <property type="match status" value="1"/>
</dbReference>
<dbReference type="PANTHER" id="PTHR11984">
    <property type="entry name" value="CONNEXIN"/>
    <property type="match status" value="1"/>
</dbReference>
<evidence type="ECO:0000256" key="4">
    <source>
        <dbReference type="ARBA" id="ARBA00022692"/>
    </source>
</evidence>
<dbReference type="Proteomes" id="UP000261520">
    <property type="component" value="Unplaced"/>
</dbReference>
<dbReference type="Gene3D" id="1.20.1440.80">
    <property type="entry name" value="Gap junction channel protein cysteine-rich domain"/>
    <property type="match status" value="1"/>
</dbReference>
<dbReference type="InterPro" id="IPR038359">
    <property type="entry name" value="Connexin_N_sf"/>
</dbReference>
<protein>
    <recommendedName>
        <fullName evidence="10">Connexin N-terminal domain-containing protein</fullName>
    </recommendedName>
</protein>
<dbReference type="GO" id="GO:0005922">
    <property type="term" value="C:connexin complex"/>
    <property type="evidence" value="ECO:0007669"/>
    <property type="project" value="InterPro"/>
</dbReference>
<keyword evidence="8 9" id="KW-0472">Membrane</keyword>
<accession>A0A3B3ZTC9</accession>
<dbReference type="PRINTS" id="PR00206">
    <property type="entry name" value="CONNEXIN"/>
</dbReference>
<evidence type="ECO:0000313" key="12">
    <source>
        <dbReference type="Proteomes" id="UP000261520"/>
    </source>
</evidence>
<feature type="transmembrane region" description="Helical" evidence="9">
    <location>
        <begin position="77"/>
        <end position="96"/>
    </location>
</feature>
<keyword evidence="12" id="KW-1185">Reference proteome</keyword>
<evidence type="ECO:0000313" key="11">
    <source>
        <dbReference type="Ensembl" id="ENSPMGP00000007952.1"/>
    </source>
</evidence>
<dbReference type="PANTHER" id="PTHR11984:SF118">
    <property type="entry name" value="GAP JUNCTION PROTEIN"/>
    <property type="match status" value="1"/>
</dbReference>
<dbReference type="InterPro" id="IPR017990">
    <property type="entry name" value="Connexin_CS"/>
</dbReference>
<evidence type="ECO:0000256" key="1">
    <source>
        <dbReference type="ARBA" id="ARBA00004610"/>
    </source>
</evidence>
<dbReference type="InterPro" id="IPR000500">
    <property type="entry name" value="Connexin"/>
</dbReference>
<evidence type="ECO:0000256" key="3">
    <source>
        <dbReference type="ARBA" id="ARBA00022475"/>
    </source>
</evidence>
<dbReference type="GO" id="GO:0007267">
    <property type="term" value="P:cell-cell signaling"/>
    <property type="evidence" value="ECO:0007669"/>
    <property type="project" value="TreeGrafter"/>
</dbReference>
<dbReference type="STRING" id="409849.ENSPMGP00000007952"/>
<dbReference type="InterPro" id="IPR013092">
    <property type="entry name" value="Connexin_N"/>
</dbReference>
<evidence type="ECO:0000256" key="5">
    <source>
        <dbReference type="ARBA" id="ARBA00022868"/>
    </source>
</evidence>
<comment type="subcellular location">
    <subcellularLocation>
        <location evidence="1">Cell junction</location>
        <location evidence="1">Gap junction</location>
    </subcellularLocation>
    <subcellularLocation>
        <location evidence="2">Cell membrane</location>
        <topology evidence="2">Multi-pass membrane protein</topology>
    </subcellularLocation>
</comment>
<keyword evidence="6" id="KW-0965">Cell junction</keyword>
<sequence length="139" mass="15956">MNWSALEALISGVNKYSTVFGRVWLSMVFVFRVMVFVVAAQRVWGDENKDFVCNTAQPGCSNVCYDHIFPISHIRLWALQLLIFVTCPSLLVVGHVKYREKKDTQYAASHKGGHLYANPGKKRGGLWWTYLVRMKILLF</sequence>
<dbReference type="AlphaFoldDB" id="A0A3B3ZTC9"/>
<evidence type="ECO:0000259" key="10">
    <source>
        <dbReference type="SMART" id="SM00037"/>
    </source>
</evidence>
<dbReference type="GO" id="GO:0005243">
    <property type="term" value="F:gap junction channel activity"/>
    <property type="evidence" value="ECO:0007669"/>
    <property type="project" value="TreeGrafter"/>
</dbReference>
<feature type="domain" description="Connexin N-terminal" evidence="10">
    <location>
        <begin position="42"/>
        <end position="75"/>
    </location>
</feature>
<reference evidence="11" key="2">
    <citation type="submission" date="2025-09" db="UniProtKB">
        <authorList>
            <consortium name="Ensembl"/>
        </authorList>
    </citation>
    <scope>IDENTIFICATION</scope>
</reference>
<keyword evidence="7 9" id="KW-1133">Transmembrane helix</keyword>
<feature type="transmembrane region" description="Helical" evidence="9">
    <location>
        <begin position="23"/>
        <end position="44"/>
    </location>
</feature>
<keyword evidence="4 9" id="KW-0812">Transmembrane</keyword>
<evidence type="ECO:0000256" key="8">
    <source>
        <dbReference type="ARBA" id="ARBA00023136"/>
    </source>
</evidence>
<keyword evidence="5" id="KW-0303">Gap junction</keyword>